<organism evidence="1 2">
    <name type="scientific">Halalkalibacter alkalisediminis</name>
    <dbReference type="NCBI Taxonomy" id="935616"/>
    <lineage>
        <taxon>Bacteria</taxon>
        <taxon>Bacillati</taxon>
        <taxon>Bacillota</taxon>
        <taxon>Bacilli</taxon>
        <taxon>Bacillales</taxon>
        <taxon>Bacillaceae</taxon>
        <taxon>Halalkalibacter</taxon>
    </lineage>
</organism>
<name>A0ABV6NKS8_9BACI</name>
<reference evidence="1 2" key="1">
    <citation type="submission" date="2024-09" db="EMBL/GenBank/DDBJ databases">
        <authorList>
            <person name="Sun Q."/>
            <person name="Mori K."/>
        </authorList>
    </citation>
    <scope>NUCLEOTIDE SEQUENCE [LARGE SCALE GENOMIC DNA]</scope>
    <source>
        <strain evidence="1 2">NCAIM B.02301</strain>
    </source>
</reference>
<proteinExistence type="predicted"/>
<gene>
    <name evidence="1" type="ORF">ACFFH4_20820</name>
</gene>
<dbReference type="Proteomes" id="UP001589833">
    <property type="component" value="Unassembled WGS sequence"/>
</dbReference>
<dbReference type="PROSITE" id="PS51257">
    <property type="entry name" value="PROKAR_LIPOPROTEIN"/>
    <property type="match status" value="1"/>
</dbReference>
<dbReference type="RefSeq" id="WP_273847829.1">
    <property type="nucleotide sequence ID" value="NZ_JAQQWT010000036.1"/>
</dbReference>
<comment type="caution">
    <text evidence="1">The sequence shown here is derived from an EMBL/GenBank/DDBJ whole genome shotgun (WGS) entry which is preliminary data.</text>
</comment>
<evidence type="ECO:0008006" key="3">
    <source>
        <dbReference type="Google" id="ProtNLM"/>
    </source>
</evidence>
<protein>
    <recommendedName>
        <fullName evidence="3">Lipoprotein</fullName>
    </recommendedName>
</protein>
<keyword evidence="2" id="KW-1185">Reference proteome</keyword>
<evidence type="ECO:0000313" key="1">
    <source>
        <dbReference type="EMBL" id="MFC0561387.1"/>
    </source>
</evidence>
<dbReference type="EMBL" id="JBHLTR010000057">
    <property type="protein sequence ID" value="MFC0561387.1"/>
    <property type="molecule type" value="Genomic_DNA"/>
</dbReference>
<sequence length="147" mass="16990">MKKVLLLFLFVFSTSILLFGCNEMKEKPKKDDFGLEKAQKIEISSAKESEVIFNTIDSEDVPEFVAALKVDKWEITDIPSDETQENIYKMYQEDTIKLGESNSEKKELKEFATITTYKKSPYINFSSKNLNFSFKVPKDVAEYLSNQ</sequence>
<evidence type="ECO:0000313" key="2">
    <source>
        <dbReference type="Proteomes" id="UP001589833"/>
    </source>
</evidence>
<accession>A0ABV6NKS8</accession>